<accession>A0A017H8X1</accession>
<keyword evidence="4" id="KW-1185">Reference proteome</keyword>
<name>A0A017H8X1_9RHOB</name>
<dbReference type="PANTHER" id="PTHR43364">
    <property type="entry name" value="NADH-SPECIFIC METHYLGLYOXAL REDUCTASE-RELATED"/>
    <property type="match status" value="1"/>
</dbReference>
<evidence type="ECO:0000313" key="4">
    <source>
        <dbReference type="Proteomes" id="UP000025047"/>
    </source>
</evidence>
<dbReference type="Proteomes" id="UP000025047">
    <property type="component" value="Unassembled WGS sequence"/>
</dbReference>
<comment type="caution">
    <text evidence="3">The sequence shown here is derived from an EMBL/GenBank/DDBJ whole genome shotgun (WGS) entry which is preliminary data.</text>
</comment>
<dbReference type="HOGENOM" id="CLU_023205_2_0_5"/>
<dbReference type="GO" id="GO:0016491">
    <property type="term" value="F:oxidoreductase activity"/>
    <property type="evidence" value="ECO:0007669"/>
    <property type="project" value="UniProtKB-KW"/>
</dbReference>
<dbReference type="OrthoDB" id="9803483at2"/>
<dbReference type="EMBL" id="APGJ01000007">
    <property type="protein sequence ID" value="EYD70937.1"/>
    <property type="molecule type" value="Genomic_DNA"/>
</dbReference>
<dbReference type="eggNOG" id="COG0667">
    <property type="taxonomic scope" value="Bacteria"/>
</dbReference>
<reference evidence="3 4" key="1">
    <citation type="submission" date="2013-03" db="EMBL/GenBank/DDBJ databases">
        <authorList>
            <person name="Fiebig A."/>
            <person name="Goeker M."/>
            <person name="Klenk H.-P.P."/>
        </authorList>
    </citation>
    <scope>NUCLEOTIDE SEQUENCE [LARGE SCALE GENOMIC DNA]</scope>
    <source>
        <strain evidence="3 4">DSM 17492</strain>
    </source>
</reference>
<dbReference type="Pfam" id="PF00248">
    <property type="entry name" value="Aldo_ket_red"/>
    <property type="match status" value="1"/>
</dbReference>
<dbReference type="PANTHER" id="PTHR43364:SF4">
    <property type="entry name" value="NAD(P)-LINKED OXIDOREDUCTASE SUPERFAMILY PROTEIN"/>
    <property type="match status" value="1"/>
</dbReference>
<dbReference type="Gene3D" id="3.20.20.100">
    <property type="entry name" value="NADP-dependent oxidoreductase domain"/>
    <property type="match status" value="1"/>
</dbReference>
<protein>
    <submittedName>
        <fullName evidence="3">Oxidoreductase, aldo/keto reductase family</fullName>
    </submittedName>
</protein>
<evidence type="ECO:0000259" key="2">
    <source>
        <dbReference type="Pfam" id="PF00248"/>
    </source>
</evidence>
<dbReference type="AlphaFoldDB" id="A0A017H8X1"/>
<feature type="domain" description="NADP-dependent oxidoreductase" evidence="2">
    <location>
        <begin position="17"/>
        <end position="338"/>
    </location>
</feature>
<dbReference type="InterPro" id="IPR023210">
    <property type="entry name" value="NADP_OxRdtase_dom"/>
</dbReference>
<dbReference type="InterPro" id="IPR036812">
    <property type="entry name" value="NAD(P)_OxRdtase_dom_sf"/>
</dbReference>
<sequence length="346" mass="38249">MKKIPLGRSGIEVSEWCLGTMTYGSQTPEDDAHRQLDMALDAGIDFLDAAEMYPVNPVKAETVGRTEEIIGNWIEKTGRRDAYKIATKASGPNPGFVRDGGGYDGSNIREIVEGSLRRLKTDVIDLYQLHWPERGSYHFRQYWSYDPSGQNPARTRDHMDGVLATLKDLVAEGKIRAFGLSNESAWGTTRWIDRAEASGAPRVASIQNEYSLLSRLYDTDMAEMAVNEDVLLLAYSPLACGYLTGKYQDGIPEGSRLAINGDLGGRKTDRVLAATQAYLDIADRHGLDPVHMALAWQRTRPFAVCPIFGASNTDQLARILAGRDVVLSDEVTAEIDAAHKQHPMPY</sequence>
<organism evidence="3 4">
    <name type="scientific">Limimaricola hongkongensis DSM 17492</name>
    <dbReference type="NCBI Taxonomy" id="1122180"/>
    <lineage>
        <taxon>Bacteria</taxon>
        <taxon>Pseudomonadati</taxon>
        <taxon>Pseudomonadota</taxon>
        <taxon>Alphaproteobacteria</taxon>
        <taxon>Rhodobacterales</taxon>
        <taxon>Paracoccaceae</taxon>
        <taxon>Limimaricola</taxon>
    </lineage>
</organism>
<dbReference type="CDD" id="cd19094">
    <property type="entry name" value="AKR_Tas-like"/>
    <property type="match status" value="1"/>
</dbReference>
<evidence type="ECO:0000313" key="3">
    <source>
        <dbReference type="EMBL" id="EYD70937.1"/>
    </source>
</evidence>
<dbReference type="PATRIC" id="fig|1122180.6.peg.2565"/>
<dbReference type="RefSeq" id="WP_017927031.1">
    <property type="nucleotide sequence ID" value="NZ_KB822995.1"/>
</dbReference>
<keyword evidence="1" id="KW-0560">Oxidoreductase</keyword>
<gene>
    <name evidence="3" type="ORF">Lokhon_02581</name>
</gene>
<evidence type="ECO:0000256" key="1">
    <source>
        <dbReference type="ARBA" id="ARBA00023002"/>
    </source>
</evidence>
<dbReference type="SUPFAM" id="SSF51430">
    <property type="entry name" value="NAD(P)-linked oxidoreductase"/>
    <property type="match status" value="1"/>
</dbReference>
<proteinExistence type="predicted"/>
<dbReference type="STRING" id="1122180.Lokhon_02581"/>
<dbReference type="InterPro" id="IPR050523">
    <property type="entry name" value="AKR_Detox_Biosynth"/>
</dbReference>